<evidence type="ECO:0000256" key="2">
    <source>
        <dbReference type="PROSITE-ProRule" id="PRU00591"/>
    </source>
</evidence>
<reference evidence="4 5" key="1">
    <citation type="submission" date="2011-08" db="EMBL/GenBank/DDBJ databases">
        <title>The Genome Sequence of Clostridium hathewayi WAL-18680.</title>
        <authorList>
            <consortium name="The Broad Institute Genome Sequencing Platform"/>
            <person name="Earl A."/>
            <person name="Ward D."/>
            <person name="Feldgarden M."/>
            <person name="Gevers D."/>
            <person name="Finegold S.M."/>
            <person name="Summanen P.H."/>
            <person name="Molitoris D.R."/>
            <person name="Song M."/>
            <person name="Daigneault M."/>
            <person name="Allen-Vercoe E."/>
            <person name="Young S.K."/>
            <person name="Zeng Q."/>
            <person name="Gargeya S."/>
            <person name="Fitzgerald M."/>
            <person name="Haas B."/>
            <person name="Abouelleil A."/>
            <person name="Alvarado L."/>
            <person name="Arachchi H.M."/>
            <person name="Berlin A."/>
            <person name="Brown A."/>
            <person name="Chapman S.B."/>
            <person name="Chen Z."/>
            <person name="Dunbar C."/>
            <person name="Freedman E."/>
            <person name="Gearin G."/>
            <person name="Gellesch M."/>
            <person name="Goldberg J."/>
            <person name="Griggs A."/>
            <person name="Gujja S."/>
            <person name="Heiman D."/>
            <person name="Howarth C."/>
            <person name="Larson L."/>
            <person name="Lui A."/>
            <person name="MacDonald P.J.P."/>
            <person name="Montmayeur A."/>
            <person name="Murphy C."/>
            <person name="Neiman D."/>
            <person name="Pearson M."/>
            <person name="Priest M."/>
            <person name="Roberts A."/>
            <person name="Saif S."/>
            <person name="Shea T."/>
            <person name="Shenoy N."/>
            <person name="Sisk P."/>
            <person name="Stolte C."/>
            <person name="Sykes S."/>
            <person name="Wortman J."/>
            <person name="Nusbaum C."/>
            <person name="Birren B."/>
        </authorList>
    </citation>
    <scope>NUCLEOTIDE SEQUENCE [LARGE SCALE GENOMIC DNA]</scope>
    <source>
        <strain evidence="4 5">WAL-18680</strain>
    </source>
</reference>
<dbReference type="Pfam" id="PF19127">
    <property type="entry name" value="Choline_bind_3"/>
    <property type="match status" value="1"/>
</dbReference>
<dbReference type="SUPFAM" id="SSF69360">
    <property type="entry name" value="Cell wall binding repeat"/>
    <property type="match status" value="1"/>
</dbReference>
<evidence type="ECO:0000256" key="3">
    <source>
        <dbReference type="SAM" id="SignalP"/>
    </source>
</evidence>
<dbReference type="PROSITE" id="PS51170">
    <property type="entry name" value="CW"/>
    <property type="match status" value="1"/>
</dbReference>
<comment type="caution">
    <text evidence="4">The sequence shown here is derived from an EMBL/GenBank/DDBJ whole genome shotgun (WGS) entry which is preliminary data.</text>
</comment>
<proteinExistence type="predicted"/>
<dbReference type="EMBL" id="ADLN01000128">
    <property type="protein sequence ID" value="EHI56871.1"/>
    <property type="molecule type" value="Genomic_DNA"/>
</dbReference>
<feature type="chain" id="PRO_5003478788" description="Cell wall-binding repeat protein" evidence="3">
    <location>
        <begin position="28"/>
        <end position="477"/>
    </location>
</feature>
<dbReference type="AlphaFoldDB" id="G5INJ7"/>
<protein>
    <recommendedName>
        <fullName evidence="6">Cell wall-binding repeat protein</fullName>
    </recommendedName>
</protein>
<dbReference type="PATRIC" id="fig|742737.3.peg.5068"/>
<dbReference type="InterPro" id="IPR018337">
    <property type="entry name" value="Cell_wall/Cho-bd_repeat"/>
</dbReference>
<sequence>MKKQTKLWMVPCAAAAFTMGMSMMSFAATGWQEDGGTWRYYDNSGSLVTDAWKKSGNSMFYLDSNGEMAKSQLIDFDGNYYYVNSSGAMVTNQWREIANEDYYEEEAPESYWYYFQSNGRAYKASDSGNTSFKSIKKADGTTKKYAFDAEGRMLFGWVGENSERITGEDAWRSGVFYCGDSNDGAQLNNQWAELDVVDNDTDRIDFNDKYWFYFQSNGKKVKDANKTINGRKYQFNEDGAAEYDWYERQLASTSTASGSTANIYYNDPDQCWQAKGWFNVIPGPLVDEEAYENGDAYWFYAQNDGTLIKSQIKSINGQRYAFNEKGMMLHGLYKLTFDGDGKIDTYDKIEELSDMPNEGDESSVYYFGNSPKEGAMALGTATIEIDGEKYSYSFKKSGENKGAGIDGISNDMIHVKGRILKADKDVRYEVKEYNDKEYLVNTAGKIQKNRKNLKDADDKYYSTDAAGVVTYSGYEKQ</sequence>
<dbReference type="OrthoDB" id="2028350at2"/>
<evidence type="ECO:0000256" key="1">
    <source>
        <dbReference type="ARBA" id="ARBA00022737"/>
    </source>
</evidence>
<feature type="signal peptide" evidence="3">
    <location>
        <begin position="1"/>
        <end position="27"/>
    </location>
</feature>
<gene>
    <name evidence="4" type="ORF">HMPREF9473_05075</name>
</gene>
<dbReference type="HOGENOM" id="CLU_030404_0_0_9"/>
<dbReference type="Gene3D" id="2.20.120.10">
    <property type="entry name" value="Multimodular pneumococcal cell wall endolysin, domain 3"/>
    <property type="match status" value="1"/>
</dbReference>
<accession>G5INJ7</accession>
<keyword evidence="5" id="KW-1185">Reference proteome</keyword>
<dbReference type="Pfam" id="PF01473">
    <property type="entry name" value="Choline_bind_1"/>
    <property type="match status" value="2"/>
</dbReference>
<evidence type="ECO:0000313" key="5">
    <source>
        <dbReference type="Proteomes" id="UP000005384"/>
    </source>
</evidence>
<feature type="repeat" description="Cell wall-binding" evidence="2">
    <location>
        <begin position="28"/>
        <end position="47"/>
    </location>
</feature>
<keyword evidence="1" id="KW-0677">Repeat</keyword>
<keyword evidence="3" id="KW-0732">Signal</keyword>
<organism evidence="4 5">
    <name type="scientific">Hungatella hathewayi WAL-18680</name>
    <dbReference type="NCBI Taxonomy" id="742737"/>
    <lineage>
        <taxon>Bacteria</taxon>
        <taxon>Bacillati</taxon>
        <taxon>Bacillota</taxon>
        <taxon>Clostridia</taxon>
        <taxon>Lachnospirales</taxon>
        <taxon>Lachnospiraceae</taxon>
        <taxon>Hungatella</taxon>
    </lineage>
</organism>
<name>G5INJ7_9FIRM</name>
<evidence type="ECO:0000313" key="4">
    <source>
        <dbReference type="EMBL" id="EHI56871.1"/>
    </source>
</evidence>
<dbReference type="Proteomes" id="UP000005384">
    <property type="component" value="Unassembled WGS sequence"/>
</dbReference>
<dbReference type="RefSeq" id="WP_006783063.1">
    <property type="nucleotide sequence ID" value="NZ_CP040506.1"/>
</dbReference>
<evidence type="ECO:0008006" key="6">
    <source>
        <dbReference type="Google" id="ProtNLM"/>
    </source>
</evidence>
<dbReference type="Gene3D" id="2.10.270.10">
    <property type="entry name" value="Cholin Binding"/>
    <property type="match status" value="3"/>
</dbReference>